<sequence length="185" mass="19695">MTVVAGTSSSSSTANGSSARSVDKVLEEAELSGMLLLAGRKLKDFPTHLAAKHDLSDTVSAGVDPTSCVACCDAMPTRRLSRRAPGLRFGIGRIGCIGRRCLAPRLPSDLLLWGWAEQERDDFIAERRAAMHLAETPLFARPSTAHSPAHVAPLGPDGLVGRWALLPVPLPPFCTVVRANALSYI</sequence>
<dbReference type="Proteomes" id="UP000887566">
    <property type="component" value="Unplaced"/>
</dbReference>
<keyword evidence="1" id="KW-1185">Reference proteome</keyword>
<dbReference type="AlphaFoldDB" id="A0A914UL61"/>
<organism evidence="1 2">
    <name type="scientific">Plectus sambesii</name>
    <dbReference type="NCBI Taxonomy" id="2011161"/>
    <lineage>
        <taxon>Eukaryota</taxon>
        <taxon>Metazoa</taxon>
        <taxon>Ecdysozoa</taxon>
        <taxon>Nematoda</taxon>
        <taxon>Chromadorea</taxon>
        <taxon>Plectida</taxon>
        <taxon>Plectina</taxon>
        <taxon>Plectoidea</taxon>
        <taxon>Plectidae</taxon>
        <taxon>Plectus</taxon>
    </lineage>
</organism>
<dbReference type="WBParaSite" id="PSAMB.scaffold108size78641.g2006.t1">
    <property type="protein sequence ID" value="PSAMB.scaffold108size78641.g2006.t1"/>
    <property type="gene ID" value="PSAMB.scaffold108size78641.g2006"/>
</dbReference>
<protein>
    <submittedName>
        <fullName evidence="2">Uncharacterized protein</fullName>
    </submittedName>
</protein>
<evidence type="ECO:0000313" key="2">
    <source>
        <dbReference type="WBParaSite" id="PSAMB.scaffold108size78641.g2006.t1"/>
    </source>
</evidence>
<reference evidence="2" key="1">
    <citation type="submission" date="2022-11" db="UniProtKB">
        <authorList>
            <consortium name="WormBaseParasite"/>
        </authorList>
    </citation>
    <scope>IDENTIFICATION</scope>
</reference>
<evidence type="ECO:0000313" key="1">
    <source>
        <dbReference type="Proteomes" id="UP000887566"/>
    </source>
</evidence>
<accession>A0A914UL61</accession>
<proteinExistence type="predicted"/>
<name>A0A914UL61_9BILA</name>